<dbReference type="FunFam" id="1.20.1420.30:FF:000004">
    <property type="entry name" value="Sodium/potassium/calcium exchanger 2 isoform 1"/>
    <property type="match status" value="1"/>
</dbReference>
<evidence type="ECO:0000256" key="14">
    <source>
        <dbReference type="ARBA" id="ARBA00023065"/>
    </source>
</evidence>
<evidence type="ECO:0000256" key="15">
    <source>
        <dbReference type="ARBA" id="ARBA00023136"/>
    </source>
</evidence>
<keyword evidence="11" id="KW-0630">Potassium</keyword>
<evidence type="ECO:0000256" key="10">
    <source>
        <dbReference type="ARBA" id="ARBA00022847"/>
    </source>
</evidence>
<dbReference type="InterPro" id="IPR004837">
    <property type="entry name" value="NaCa_Exmemb"/>
</dbReference>
<feature type="transmembrane region" description="Helical" evidence="18">
    <location>
        <begin position="161"/>
        <end position="183"/>
    </location>
</feature>
<keyword evidence="16" id="KW-0739">Sodium transport</keyword>
<dbReference type="GO" id="GO:0005509">
    <property type="term" value="F:calcium ion binding"/>
    <property type="evidence" value="ECO:0007669"/>
    <property type="project" value="InterPro"/>
</dbReference>
<dbReference type="PROSITE" id="PS50222">
    <property type="entry name" value="EF_HAND_2"/>
    <property type="match status" value="2"/>
</dbReference>
<dbReference type="InterPro" id="IPR002048">
    <property type="entry name" value="EF_hand_dom"/>
</dbReference>
<keyword evidence="5" id="KW-0633">Potassium transport</keyword>
<evidence type="ECO:0000256" key="5">
    <source>
        <dbReference type="ARBA" id="ARBA00022538"/>
    </source>
</evidence>
<feature type="transmembrane region" description="Helical" evidence="18">
    <location>
        <begin position="93"/>
        <end position="111"/>
    </location>
</feature>
<dbReference type="AlphaFoldDB" id="A0AB34JS15"/>
<keyword evidence="12 18" id="KW-1133">Transmembrane helix</keyword>
<dbReference type="SMART" id="SM00054">
    <property type="entry name" value="EFh"/>
    <property type="match status" value="2"/>
</dbReference>
<sequence>MRAVLAPSEAADMPSPLLRRAKLRTRLRLLLCSAALVGLVLLAAFGAFASRAPHADADALPPRATHHTHRRLDVNLTYASREFSLAQLRSGAITLHFFGVLYMFLALAIVCDEYFVPALDEMVERFDISPDVAGATLMAAGGSAPELFTSFIGTFSESDVGFGTIVGSAVFNVLFVIGCCALFSKETLSLTWWPLFRDVCCYSVALLVLALFFGVVTPFTIEWWEALVLLLLYVGYCTVMKYNEPIFAFVALRTRTRRVSSIQRDQTKAQSEAILGSVSAFLVPYKWRKGVLETLLDPDGLSSSVAVIALGKISEDVRETFDQLDKDGDGYIDEAEVRDLLRTLTKQPADEISNLHEILRAIRDEPAARSRKSTMRGSSYHPGGKAVPRESGYHPSAEHKEGKVSYDEFSFWWMASEQRLQKNLSDKFDELDRDRDGFIGREEFEGLLTQLHVNASKAAVDEAFRQIARIGGEESEDIYGVCGSPNPRAAASASAKLVGGVELRGVELHETPNGEAKAPRMVRNSVVAMGRGIDKQLFTAWYQESLWYQQARQQSERDAERSYARIRLCPPADATLGFRVLWYVVLPLKLLMATIPDVRHPRYRGLYALTFLVSIFWIGVFSYLMVWWATTIGEVCGIPTAVMGLTFLAAGTSIPDLLTSVIVAKQGEGDMAVSSSIGSNIFDVLIGLPLPWLSYNIIKSKPVALSDDSSLFTSVIVLFLMLAGVVTTIACCKWRMTKQLGGCMFVLYVIFVGQDLLRSLHVVELPHPF</sequence>
<dbReference type="NCBIfam" id="TIGR00367">
    <property type="entry name" value="calcium/sodium antiporter"/>
    <property type="match status" value="1"/>
</dbReference>
<dbReference type="PROSITE" id="PS00018">
    <property type="entry name" value="EF_HAND_1"/>
    <property type="match status" value="2"/>
</dbReference>
<reference evidence="20 21" key="1">
    <citation type="journal article" date="2024" name="Science">
        <title>Giant polyketide synthase enzymes in the biosynthesis of giant marine polyether toxins.</title>
        <authorList>
            <person name="Fallon T.R."/>
            <person name="Shende V.V."/>
            <person name="Wierzbicki I.H."/>
            <person name="Pendleton A.L."/>
            <person name="Watervoot N.F."/>
            <person name="Auber R.P."/>
            <person name="Gonzalez D.J."/>
            <person name="Wisecaver J.H."/>
            <person name="Moore B.S."/>
        </authorList>
    </citation>
    <scope>NUCLEOTIDE SEQUENCE [LARGE SCALE GENOMIC DNA]</scope>
    <source>
        <strain evidence="20 21">12B1</strain>
    </source>
</reference>
<protein>
    <recommendedName>
        <fullName evidence="19">EF-hand domain-containing protein</fullName>
    </recommendedName>
</protein>
<evidence type="ECO:0000256" key="13">
    <source>
        <dbReference type="ARBA" id="ARBA00023053"/>
    </source>
</evidence>
<comment type="subcellular location">
    <subcellularLocation>
        <location evidence="1">Membrane</location>
        <topology evidence="1">Multi-pass membrane protein</topology>
    </subcellularLocation>
</comment>
<keyword evidence="3" id="KW-0813">Transport</keyword>
<keyword evidence="15 18" id="KW-0472">Membrane</keyword>
<keyword evidence="7 18" id="KW-0812">Transmembrane</keyword>
<dbReference type="Proteomes" id="UP001515480">
    <property type="component" value="Unassembled WGS sequence"/>
</dbReference>
<name>A0AB34JS15_PRYPA</name>
<feature type="transmembrane region" description="Helical" evidence="18">
    <location>
        <begin position="227"/>
        <end position="252"/>
    </location>
</feature>
<feature type="compositionally biased region" description="Basic and acidic residues" evidence="17">
    <location>
        <begin position="387"/>
        <end position="399"/>
    </location>
</feature>
<dbReference type="InterPro" id="IPR018247">
    <property type="entry name" value="EF_Hand_1_Ca_BS"/>
</dbReference>
<dbReference type="GO" id="GO:0015293">
    <property type="term" value="F:symporter activity"/>
    <property type="evidence" value="ECO:0007669"/>
    <property type="project" value="UniProtKB-KW"/>
</dbReference>
<evidence type="ECO:0000256" key="7">
    <source>
        <dbReference type="ARBA" id="ARBA00022692"/>
    </source>
</evidence>
<dbReference type="PANTHER" id="PTHR10846">
    <property type="entry name" value="SODIUM/POTASSIUM/CALCIUM EXCHANGER"/>
    <property type="match status" value="1"/>
</dbReference>
<feature type="domain" description="EF-hand" evidence="19">
    <location>
        <begin position="419"/>
        <end position="454"/>
    </location>
</feature>
<keyword evidence="14" id="KW-0406">Ion transport</keyword>
<feature type="region of interest" description="Disordered" evidence="17">
    <location>
        <begin position="366"/>
        <end position="399"/>
    </location>
</feature>
<dbReference type="InterPro" id="IPR004481">
    <property type="entry name" value="K/Na/Ca-exchanger"/>
</dbReference>
<comment type="similarity">
    <text evidence="2">Belongs to the Ca(2+):cation antiporter (CaCA) (TC 2.A.19) family. SLC24A subfamily.</text>
</comment>
<organism evidence="20 21">
    <name type="scientific">Prymnesium parvum</name>
    <name type="common">Toxic golden alga</name>
    <dbReference type="NCBI Taxonomy" id="97485"/>
    <lineage>
        <taxon>Eukaryota</taxon>
        <taxon>Haptista</taxon>
        <taxon>Haptophyta</taxon>
        <taxon>Prymnesiophyceae</taxon>
        <taxon>Prymnesiales</taxon>
        <taxon>Prymnesiaceae</taxon>
        <taxon>Prymnesium</taxon>
    </lineage>
</organism>
<feature type="transmembrane region" description="Helical" evidence="18">
    <location>
        <begin position="606"/>
        <end position="629"/>
    </location>
</feature>
<dbReference type="EMBL" id="JBGBPQ010000004">
    <property type="protein sequence ID" value="KAL1524928.1"/>
    <property type="molecule type" value="Genomic_DNA"/>
</dbReference>
<evidence type="ECO:0000256" key="18">
    <source>
        <dbReference type="SAM" id="Phobius"/>
    </source>
</evidence>
<evidence type="ECO:0000259" key="19">
    <source>
        <dbReference type="PROSITE" id="PS50222"/>
    </source>
</evidence>
<evidence type="ECO:0000256" key="11">
    <source>
        <dbReference type="ARBA" id="ARBA00022958"/>
    </source>
</evidence>
<evidence type="ECO:0000256" key="8">
    <source>
        <dbReference type="ARBA" id="ARBA00022729"/>
    </source>
</evidence>
<evidence type="ECO:0000256" key="3">
    <source>
        <dbReference type="ARBA" id="ARBA00022448"/>
    </source>
</evidence>
<accession>A0AB34JS15</accession>
<dbReference type="GO" id="GO:0005262">
    <property type="term" value="F:calcium channel activity"/>
    <property type="evidence" value="ECO:0007669"/>
    <property type="project" value="TreeGrafter"/>
</dbReference>
<evidence type="ECO:0000256" key="2">
    <source>
        <dbReference type="ARBA" id="ARBA00005364"/>
    </source>
</evidence>
<dbReference type="GO" id="GO:0006874">
    <property type="term" value="P:intracellular calcium ion homeostasis"/>
    <property type="evidence" value="ECO:0007669"/>
    <property type="project" value="TreeGrafter"/>
</dbReference>
<feature type="transmembrane region" description="Helical" evidence="18">
    <location>
        <begin position="132"/>
        <end position="155"/>
    </location>
</feature>
<evidence type="ECO:0000256" key="1">
    <source>
        <dbReference type="ARBA" id="ARBA00004141"/>
    </source>
</evidence>
<dbReference type="InterPro" id="IPR044880">
    <property type="entry name" value="NCX_ion-bd_dom_sf"/>
</dbReference>
<evidence type="ECO:0000256" key="17">
    <source>
        <dbReference type="SAM" id="MobiDB-lite"/>
    </source>
</evidence>
<dbReference type="InterPro" id="IPR011992">
    <property type="entry name" value="EF-hand-dom_pair"/>
</dbReference>
<dbReference type="Gene3D" id="1.20.1420.30">
    <property type="entry name" value="NCX, central ion-binding region"/>
    <property type="match status" value="2"/>
</dbReference>
<dbReference type="FunFam" id="1.20.1420.30:FF:000009">
    <property type="entry name" value="sodium/potassium/calcium exchanger 5 isoform X2"/>
    <property type="match status" value="1"/>
</dbReference>
<keyword evidence="21" id="KW-1185">Reference proteome</keyword>
<keyword evidence="10" id="KW-0769">Symport</keyword>
<dbReference type="PANTHER" id="PTHR10846:SF72">
    <property type="entry name" value="SODIUM_POTASSIUM_CALCIUM EXCHANGER NCKX30C"/>
    <property type="match status" value="1"/>
</dbReference>
<dbReference type="Pfam" id="PF13405">
    <property type="entry name" value="EF-hand_6"/>
    <property type="match status" value="1"/>
</dbReference>
<feature type="transmembrane region" description="Helical" evidence="18">
    <location>
        <begin position="641"/>
        <end position="664"/>
    </location>
</feature>
<proteinExistence type="inferred from homology"/>
<evidence type="ECO:0000256" key="6">
    <source>
        <dbReference type="ARBA" id="ARBA00022568"/>
    </source>
</evidence>
<feature type="transmembrane region" description="Helical" evidence="18">
    <location>
        <begin position="710"/>
        <end position="732"/>
    </location>
</feature>
<evidence type="ECO:0000313" key="21">
    <source>
        <dbReference type="Proteomes" id="UP001515480"/>
    </source>
</evidence>
<feature type="transmembrane region" description="Helical" evidence="18">
    <location>
        <begin position="676"/>
        <end position="698"/>
    </location>
</feature>
<dbReference type="CDD" id="cd00051">
    <property type="entry name" value="EFh"/>
    <property type="match status" value="1"/>
</dbReference>
<feature type="domain" description="EF-hand" evidence="19">
    <location>
        <begin position="312"/>
        <end position="347"/>
    </location>
</feature>
<dbReference type="SUPFAM" id="SSF47473">
    <property type="entry name" value="EF-hand"/>
    <property type="match status" value="1"/>
</dbReference>
<keyword evidence="9" id="KW-0106">Calcium</keyword>
<feature type="transmembrane region" description="Helical" evidence="18">
    <location>
        <begin position="195"/>
        <end position="221"/>
    </location>
</feature>
<evidence type="ECO:0000256" key="4">
    <source>
        <dbReference type="ARBA" id="ARBA00022449"/>
    </source>
</evidence>
<dbReference type="Gene3D" id="1.10.238.10">
    <property type="entry name" value="EF-hand"/>
    <property type="match status" value="2"/>
</dbReference>
<keyword evidence="6" id="KW-0109">Calcium transport</keyword>
<keyword evidence="4" id="KW-0050">Antiport</keyword>
<evidence type="ECO:0000256" key="9">
    <source>
        <dbReference type="ARBA" id="ARBA00022837"/>
    </source>
</evidence>
<evidence type="ECO:0000313" key="20">
    <source>
        <dbReference type="EMBL" id="KAL1524928.1"/>
    </source>
</evidence>
<evidence type="ECO:0000256" key="12">
    <source>
        <dbReference type="ARBA" id="ARBA00022989"/>
    </source>
</evidence>
<evidence type="ECO:0000256" key="16">
    <source>
        <dbReference type="ARBA" id="ARBA00023201"/>
    </source>
</evidence>
<comment type="caution">
    <text evidence="20">The sequence shown here is derived from an EMBL/GenBank/DDBJ whole genome shotgun (WGS) entry which is preliminary data.</text>
</comment>
<feature type="transmembrane region" description="Helical" evidence="18">
    <location>
        <begin position="739"/>
        <end position="757"/>
    </location>
</feature>
<dbReference type="GO" id="GO:0005886">
    <property type="term" value="C:plasma membrane"/>
    <property type="evidence" value="ECO:0007669"/>
    <property type="project" value="TreeGrafter"/>
</dbReference>
<dbReference type="Pfam" id="PF01699">
    <property type="entry name" value="Na_Ca_ex"/>
    <property type="match status" value="2"/>
</dbReference>
<dbReference type="Pfam" id="PF13202">
    <property type="entry name" value="EF-hand_5"/>
    <property type="match status" value="1"/>
</dbReference>
<keyword evidence="8" id="KW-0732">Signal</keyword>
<keyword evidence="13" id="KW-0915">Sodium</keyword>
<dbReference type="GO" id="GO:0008273">
    <property type="term" value="F:calcium, potassium:sodium antiporter activity"/>
    <property type="evidence" value="ECO:0007669"/>
    <property type="project" value="TreeGrafter"/>
</dbReference>
<gene>
    <name evidence="20" type="ORF">AB1Y20_019805</name>
</gene>